<evidence type="ECO:0008006" key="3">
    <source>
        <dbReference type="Google" id="ProtNLM"/>
    </source>
</evidence>
<evidence type="ECO:0000313" key="1">
    <source>
        <dbReference type="EMBL" id="KAH7235600.1"/>
    </source>
</evidence>
<keyword evidence="2" id="KW-1185">Reference proteome</keyword>
<accession>A0A8K0W7A5</accession>
<protein>
    <recommendedName>
        <fullName evidence="3">F-box domain-containing protein</fullName>
    </recommendedName>
</protein>
<dbReference type="Proteomes" id="UP000813427">
    <property type="component" value="Unassembled WGS sequence"/>
</dbReference>
<name>A0A8K0W7A5_9HYPO</name>
<dbReference type="EMBL" id="JAGPXF010000007">
    <property type="protein sequence ID" value="KAH7235600.1"/>
    <property type="molecule type" value="Genomic_DNA"/>
</dbReference>
<proteinExistence type="predicted"/>
<evidence type="ECO:0000313" key="2">
    <source>
        <dbReference type="Proteomes" id="UP000813427"/>
    </source>
</evidence>
<gene>
    <name evidence="1" type="ORF">BKA59DRAFT_444687</name>
</gene>
<organism evidence="1 2">
    <name type="scientific">Fusarium tricinctum</name>
    <dbReference type="NCBI Taxonomy" id="61284"/>
    <lineage>
        <taxon>Eukaryota</taxon>
        <taxon>Fungi</taxon>
        <taxon>Dikarya</taxon>
        <taxon>Ascomycota</taxon>
        <taxon>Pezizomycotina</taxon>
        <taxon>Sordariomycetes</taxon>
        <taxon>Hypocreomycetidae</taxon>
        <taxon>Hypocreales</taxon>
        <taxon>Nectriaceae</taxon>
        <taxon>Fusarium</taxon>
        <taxon>Fusarium tricinctum species complex</taxon>
    </lineage>
</organism>
<dbReference type="AlphaFoldDB" id="A0A8K0W7A5"/>
<dbReference type="OrthoDB" id="5098625at2759"/>
<comment type="caution">
    <text evidence="1">The sequence shown here is derived from an EMBL/GenBank/DDBJ whole genome shotgun (WGS) entry which is preliminary data.</text>
</comment>
<reference evidence="1" key="1">
    <citation type="journal article" date="2021" name="Nat. Commun.">
        <title>Genetic determinants of endophytism in the Arabidopsis root mycobiome.</title>
        <authorList>
            <person name="Mesny F."/>
            <person name="Miyauchi S."/>
            <person name="Thiergart T."/>
            <person name="Pickel B."/>
            <person name="Atanasova L."/>
            <person name="Karlsson M."/>
            <person name="Huettel B."/>
            <person name="Barry K.W."/>
            <person name="Haridas S."/>
            <person name="Chen C."/>
            <person name="Bauer D."/>
            <person name="Andreopoulos W."/>
            <person name="Pangilinan J."/>
            <person name="LaButti K."/>
            <person name="Riley R."/>
            <person name="Lipzen A."/>
            <person name="Clum A."/>
            <person name="Drula E."/>
            <person name="Henrissat B."/>
            <person name="Kohler A."/>
            <person name="Grigoriev I.V."/>
            <person name="Martin F.M."/>
            <person name="Hacquard S."/>
        </authorList>
    </citation>
    <scope>NUCLEOTIDE SEQUENCE</scope>
    <source>
        <strain evidence="1">MPI-SDFR-AT-0068</strain>
    </source>
</reference>
<sequence>MTHIAHLSPEIILEIMKLLDLHDICTLIKTSPLFLRHFVTHRNQLLSSTVNDLKHRFLGYESPMCLSALRLRCRQTINAPSANSEVREAERASLRLYCHQNSRLVLSKTTALSLLCNARQLLVELEWIVESYAPQAWYEMQDSEIRRPETQALVLSDTERRRFIQAAIHFETYCRIFFRHEKILFKRNASVRQAFFNASHKDGIKKGAFYSIAYYIFDQYLTMISNTSANLSTPILPILEMLNFAHFLTSQGIGLIYKLQCMEISAQTEFMLKWFYKVFQSQDPLVLMASKIDLHRKGTVETRSWQPWRGIGGESFRTMAPWRCGAFFFGIGSV</sequence>